<dbReference type="Pfam" id="PF01214">
    <property type="entry name" value="CK_II_beta"/>
    <property type="match status" value="1"/>
</dbReference>
<dbReference type="SMART" id="SM01085">
    <property type="entry name" value="CK_II_beta"/>
    <property type="match status" value="1"/>
</dbReference>
<dbReference type="GeneTree" id="ENSGT00520000060793"/>
<dbReference type="InterPro" id="IPR016149">
    <property type="entry name" value="Casein_kin_II_reg-sub_N"/>
</dbReference>
<name>A0A2I3SQE8_PANTR</name>
<reference evidence="6" key="2">
    <citation type="submission" date="2025-08" db="UniProtKB">
        <authorList>
            <consortium name="Ensembl"/>
        </authorList>
    </citation>
    <scope>IDENTIFICATION</scope>
</reference>
<dbReference type="GO" id="GO:0005956">
    <property type="term" value="C:protein kinase CK2 complex"/>
    <property type="evidence" value="ECO:0007669"/>
    <property type="project" value="UniProtKB-UniRule"/>
</dbReference>
<evidence type="ECO:0000256" key="3">
    <source>
        <dbReference type="ARBA" id="ARBA00045844"/>
    </source>
</evidence>
<dbReference type="InterPro" id="IPR000704">
    <property type="entry name" value="Casein_kinase_II_reg-sub"/>
</dbReference>
<dbReference type="GO" id="GO:0019887">
    <property type="term" value="F:protein kinase regulator activity"/>
    <property type="evidence" value="ECO:0007669"/>
    <property type="project" value="InterPro"/>
</dbReference>
<proteinExistence type="inferred from homology"/>
<evidence type="ECO:0000256" key="1">
    <source>
        <dbReference type="ARBA" id="ARBA00006941"/>
    </source>
</evidence>
<accession>A0A2I3SQE8</accession>
<evidence type="ECO:0000256" key="5">
    <source>
        <dbReference type="RuleBase" id="RU361268"/>
    </source>
</evidence>
<dbReference type="Proteomes" id="UP000002277">
    <property type="component" value="Chromosome 6"/>
</dbReference>
<evidence type="ECO:0000256" key="4">
    <source>
        <dbReference type="ARBA" id="ARBA00046517"/>
    </source>
</evidence>
<reference evidence="6 7" key="1">
    <citation type="journal article" date="2005" name="Nature">
        <title>Initial sequence of the chimpanzee genome and comparison with the human genome.</title>
        <authorList>
            <consortium name="Chimpanzee sequencing and analysis consortium"/>
        </authorList>
    </citation>
    <scope>NUCLEOTIDE SEQUENCE [LARGE SCALE GENOMIC DNA]</scope>
</reference>
<comment type="function">
    <text evidence="3 5">Regulatory subunit of casein kinase II/CK2. As part of the kinase complex regulates the basal catalytic activity of the alpha subunit a constitutively active serine/threonine-protein kinase that phosphorylates a large number of substrates containing acidic residues C-terminal to the phosphorylated serine or threonine. Participates in Wnt signaling.</text>
</comment>
<dbReference type="Gene3D" id="1.10.1820.10">
    <property type="entry name" value="protein kinase ck2 holoenzyme, chain C, domain 1"/>
    <property type="match status" value="1"/>
</dbReference>
<sequence>MSSSEEVSWISWFCGLRGNEFFCEVDEDYIQDKFNLTGLNEQVPHYRQALDMILDLEPDEELEDNPNQSDLIELYGFKIHPMAYQLQLQAASNFKSPVKTIR</sequence>
<dbReference type="Bgee" id="ENSPTRG00000017974">
    <property type="expression patterns" value="Expressed in Brodmann (1909) area 10 and 20 other cell types or tissues"/>
</dbReference>
<organism evidence="6 7">
    <name type="scientific">Pan troglodytes</name>
    <name type="common">Chimpanzee</name>
    <dbReference type="NCBI Taxonomy" id="9598"/>
    <lineage>
        <taxon>Eukaryota</taxon>
        <taxon>Metazoa</taxon>
        <taxon>Chordata</taxon>
        <taxon>Craniata</taxon>
        <taxon>Vertebrata</taxon>
        <taxon>Euteleostomi</taxon>
        <taxon>Mammalia</taxon>
        <taxon>Eutheria</taxon>
        <taxon>Euarchontoglires</taxon>
        <taxon>Primates</taxon>
        <taxon>Haplorrhini</taxon>
        <taxon>Catarrhini</taxon>
        <taxon>Hominidae</taxon>
        <taxon>Pan</taxon>
    </lineage>
</organism>
<dbReference type="PANTHER" id="PTHR11740:SF0">
    <property type="entry name" value="CASEIN KINASE II SUBUNIT BETA"/>
    <property type="match status" value="1"/>
</dbReference>
<dbReference type="EMBL" id="AACZ04022799">
    <property type="status" value="NOT_ANNOTATED_CDS"/>
    <property type="molecule type" value="Genomic_DNA"/>
</dbReference>
<keyword evidence="7" id="KW-1185">Reference proteome</keyword>
<dbReference type="InterPro" id="IPR035991">
    <property type="entry name" value="Casein_kinase_II_beta-like"/>
</dbReference>
<evidence type="ECO:0000313" key="8">
    <source>
        <dbReference type="VGNC" id="VGNC:11049"/>
    </source>
</evidence>
<reference evidence="6" key="3">
    <citation type="submission" date="2025-09" db="UniProtKB">
        <authorList>
            <consortium name="Ensembl"/>
        </authorList>
    </citation>
    <scope>IDENTIFICATION</scope>
</reference>
<protein>
    <recommendedName>
        <fullName evidence="2 5">Casein kinase II subunit beta</fullName>
        <shortName evidence="5">CK II beta</shortName>
    </recommendedName>
</protein>
<dbReference type="VGNC" id="VGNC:11049">
    <property type="gene designation" value="CSNK2B"/>
</dbReference>
<comment type="subunit">
    <text evidence="4">Casein kinase II/CK2 is a tetramer composed of an alpha subunit, an alpha' subunit and two beta subunits. The beta subunit dimerization is mediated by zinc ions. Interacts with DYNLT2. Interacts with CD163. Also a component of a CK2-SPT16-SSRP1 complex composed of SSRP1, SUPT16H, CSNK2A1, CSNK2A2 and CSNK2B, the complex associating following UV irradiation. Interacts with MUSK; mediates phosphorylation of MUSK by CK2. Interacts with FGF1; this interaction is increased in the presence of FIBP, suggesting a possible cooperative interaction between CSNKB and FIBP in binding to FGF1. Interacts (via KSSR motif) with ARK2N. Interacts with JUN and ARK2N; mediates the interaction between ARK2N and JUN.</text>
</comment>
<dbReference type="Ensembl" id="ENSPTRT00000090076.1">
    <property type="protein sequence ID" value="ENSPTRP00000079181.1"/>
    <property type="gene ID" value="ENSPTRG00000017974.7"/>
</dbReference>
<evidence type="ECO:0000313" key="7">
    <source>
        <dbReference type="Proteomes" id="UP000002277"/>
    </source>
</evidence>
<dbReference type="PRINTS" id="PR00472">
    <property type="entry name" value="CASNKINASEII"/>
</dbReference>
<comment type="similarity">
    <text evidence="1 5">Belongs to the casein kinase 2 subunit beta family.</text>
</comment>
<comment type="subunit">
    <text evidence="5">Tetramer of two alpha and two beta subunits.</text>
</comment>
<gene>
    <name evidence="8" type="primary">CSNK2B</name>
    <name evidence="6" type="synonym">LY6G5B</name>
</gene>
<dbReference type="PANTHER" id="PTHR11740">
    <property type="entry name" value="CASEIN KINASE II SUBUNIT BETA"/>
    <property type="match status" value="1"/>
</dbReference>
<dbReference type="AlphaFoldDB" id="A0A2I3SQE8"/>
<evidence type="ECO:0000313" key="6">
    <source>
        <dbReference type="Ensembl" id="ENSPTRP00000079181.1"/>
    </source>
</evidence>
<dbReference type="SUPFAM" id="SSF57798">
    <property type="entry name" value="Casein kinase II beta subunit"/>
    <property type="match status" value="1"/>
</dbReference>
<evidence type="ECO:0000256" key="2">
    <source>
        <dbReference type="ARBA" id="ARBA00017775"/>
    </source>
</evidence>